<dbReference type="Proteomes" id="UP001596504">
    <property type="component" value="Unassembled WGS sequence"/>
</dbReference>
<organism evidence="2 3">
    <name type="scientific">Saccharopolyspora griseoalba</name>
    <dbReference type="NCBI Taxonomy" id="1431848"/>
    <lineage>
        <taxon>Bacteria</taxon>
        <taxon>Bacillati</taxon>
        <taxon>Actinomycetota</taxon>
        <taxon>Actinomycetes</taxon>
        <taxon>Pseudonocardiales</taxon>
        <taxon>Pseudonocardiaceae</taxon>
        <taxon>Saccharopolyspora</taxon>
    </lineage>
</organism>
<keyword evidence="3" id="KW-1185">Reference proteome</keyword>
<dbReference type="Gene3D" id="3.90.1200.10">
    <property type="match status" value="1"/>
</dbReference>
<evidence type="ECO:0000313" key="2">
    <source>
        <dbReference type="EMBL" id="MFC7345092.1"/>
    </source>
</evidence>
<dbReference type="RefSeq" id="WP_380673502.1">
    <property type="nucleotide sequence ID" value="NZ_JBHTCJ010000045.1"/>
</dbReference>
<feature type="domain" description="Aminoglycoside phosphotransferase" evidence="1">
    <location>
        <begin position="5"/>
        <end position="176"/>
    </location>
</feature>
<sequence length="185" mass="20448">DEDFWAARFAHEIRTCKAFSEHPPPVRVPRLVHADSHRVLVVEQVPGTVVDTERYPEHSLDEATVDASLAAVTGFARWTPPPGALQPVFDLADRVERYHHQGWFTDTDRDALHALLRQLPAPAAPAHGDPLPANLLRTENGTVALLDFEFTGLFLPGFDLAMLHTLLAATPGAQQRIEELVTEQG</sequence>
<protein>
    <submittedName>
        <fullName evidence="2">Phosphotransferase</fullName>
    </submittedName>
</protein>
<feature type="non-terminal residue" evidence="2">
    <location>
        <position position="185"/>
    </location>
</feature>
<dbReference type="InterPro" id="IPR011009">
    <property type="entry name" value="Kinase-like_dom_sf"/>
</dbReference>
<name>A0ABW2LVB7_9PSEU</name>
<dbReference type="InterPro" id="IPR002575">
    <property type="entry name" value="Aminoglycoside_PTrfase"/>
</dbReference>
<dbReference type="SUPFAM" id="SSF56112">
    <property type="entry name" value="Protein kinase-like (PK-like)"/>
    <property type="match status" value="1"/>
</dbReference>
<dbReference type="EMBL" id="JBHTCJ010000045">
    <property type="protein sequence ID" value="MFC7345092.1"/>
    <property type="molecule type" value="Genomic_DNA"/>
</dbReference>
<evidence type="ECO:0000259" key="1">
    <source>
        <dbReference type="Pfam" id="PF01636"/>
    </source>
</evidence>
<proteinExistence type="predicted"/>
<reference evidence="3" key="1">
    <citation type="journal article" date="2019" name="Int. J. Syst. Evol. Microbiol.">
        <title>The Global Catalogue of Microorganisms (GCM) 10K type strain sequencing project: providing services to taxonomists for standard genome sequencing and annotation.</title>
        <authorList>
            <consortium name="The Broad Institute Genomics Platform"/>
            <consortium name="The Broad Institute Genome Sequencing Center for Infectious Disease"/>
            <person name="Wu L."/>
            <person name="Ma J."/>
        </authorList>
    </citation>
    <scope>NUCLEOTIDE SEQUENCE [LARGE SCALE GENOMIC DNA]</scope>
    <source>
        <strain evidence="3">WLHS5</strain>
    </source>
</reference>
<accession>A0ABW2LVB7</accession>
<gene>
    <name evidence="2" type="ORF">ACFQRI_27095</name>
</gene>
<evidence type="ECO:0000313" key="3">
    <source>
        <dbReference type="Proteomes" id="UP001596504"/>
    </source>
</evidence>
<dbReference type="Pfam" id="PF01636">
    <property type="entry name" value="APH"/>
    <property type="match status" value="1"/>
</dbReference>
<comment type="caution">
    <text evidence="2">The sequence shown here is derived from an EMBL/GenBank/DDBJ whole genome shotgun (WGS) entry which is preliminary data.</text>
</comment>
<feature type="non-terminal residue" evidence="2">
    <location>
        <position position="1"/>
    </location>
</feature>